<protein>
    <submittedName>
        <fullName evidence="10">Bcr/CflA family efflux MFS transporter</fullName>
    </submittedName>
</protein>
<feature type="transmembrane region" description="Helical" evidence="8">
    <location>
        <begin position="248"/>
        <end position="267"/>
    </location>
</feature>
<keyword evidence="6 8" id="KW-1133">Transmembrane helix</keyword>
<proteinExistence type="inferred from homology"/>
<evidence type="ECO:0000256" key="7">
    <source>
        <dbReference type="ARBA" id="ARBA00023136"/>
    </source>
</evidence>
<feature type="transmembrane region" description="Helical" evidence="8">
    <location>
        <begin position="279"/>
        <end position="299"/>
    </location>
</feature>
<evidence type="ECO:0000256" key="3">
    <source>
        <dbReference type="ARBA" id="ARBA00022448"/>
    </source>
</evidence>
<dbReference type="InterPro" id="IPR036259">
    <property type="entry name" value="MFS_trans_sf"/>
</dbReference>
<dbReference type="InterPro" id="IPR020846">
    <property type="entry name" value="MFS_dom"/>
</dbReference>
<feature type="transmembrane region" description="Helical" evidence="8">
    <location>
        <begin position="213"/>
        <end position="233"/>
    </location>
</feature>
<evidence type="ECO:0000313" key="10">
    <source>
        <dbReference type="EMBL" id="NNV57810.1"/>
    </source>
</evidence>
<evidence type="ECO:0000256" key="4">
    <source>
        <dbReference type="ARBA" id="ARBA00022475"/>
    </source>
</evidence>
<comment type="subcellular location">
    <subcellularLocation>
        <location evidence="1">Cell membrane</location>
        <topology evidence="1">Multi-pass membrane protein</topology>
    </subcellularLocation>
</comment>
<evidence type="ECO:0000256" key="5">
    <source>
        <dbReference type="ARBA" id="ARBA00022692"/>
    </source>
</evidence>
<dbReference type="InterPro" id="IPR011701">
    <property type="entry name" value="MFS"/>
</dbReference>
<feature type="transmembrane region" description="Helical" evidence="8">
    <location>
        <begin position="161"/>
        <end position="183"/>
    </location>
</feature>
<feature type="transmembrane region" description="Helical" evidence="8">
    <location>
        <begin position="75"/>
        <end position="94"/>
    </location>
</feature>
<dbReference type="SUPFAM" id="SSF103473">
    <property type="entry name" value="MFS general substrate transporter"/>
    <property type="match status" value="1"/>
</dbReference>
<keyword evidence="11" id="KW-1185">Reference proteome</keyword>
<dbReference type="AlphaFoldDB" id="A0A8J8FGU2"/>
<evidence type="ECO:0000313" key="11">
    <source>
        <dbReference type="Proteomes" id="UP000598971"/>
    </source>
</evidence>
<dbReference type="CDD" id="cd17320">
    <property type="entry name" value="MFS_MdfA_MDR_like"/>
    <property type="match status" value="1"/>
</dbReference>
<dbReference type="InterPro" id="IPR004812">
    <property type="entry name" value="Efflux_drug-R_Bcr/CmlA"/>
</dbReference>
<feature type="domain" description="Major facilitator superfamily (MFS) profile" evidence="9">
    <location>
        <begin position="9"/>
        <end position="394"/>
    </location>
</feature>
<dbReference type="Pfam" id="PF07690">
    <property type="entry name" value="MFS_1"/>
    <property type="match status" value="1"/>
</dbReference>
<dbReference type="PANTHER" id="PTHR23502:SF132">
    <property type="entry name" value="POLYAMINE TRANSPORTER 2-RELATED"/>
    <property type="match status" value="1"/>
</dbReference>
<feature type="transmembrane region" description="Helical" evidence="8">
    <location>
        <begin position="369"/>
        <end position="388"/>
    </location>
</feature>
<keyword evidence="7 8" id="KW-0472">Membrane</keyword>
<evidence type="ECO:0000259" key="9">
    <source>
        <dbReference type="PROSITE" id="PS50850"/>
    </source>
</evidence>
<organism evidence="10 11">
    <name type="scientific">Limnovirga soli</name>
    <dbReference type="NCBI Taxonomy" id="2656915"/>
    <lineage>
        <taxon>Bacteria</taxon>
        <taxon>Pseudomonadati</taxon>
        <taxon>Bacteroidota</taxon>
        <taxon>Chitinophagia</taxon>
        <taxon>Chitinophagales</taxon>
        <taxon>Chitinophagaceae</taxon>
        <taxon>Limnovirga</taxon>
    </lineage>
</organism>
<dbReference type="NCBIfam" id="TIGR00710">
    <property type="entry name" value="efflux_Bcr_CflA"/>
    <property type="match status" value="1"/>
</dbReference>
<feature type="transmembrane region" description="Helical" evidence="8">
    <location>
        <begin position="133"/>
        <end position="155"/>
    </location>
</feature>
<name>A0A8J8FGU2_9BACT</name>
<dbReference type="Gene3D" id="1.20.1720.10">
    <property type="entry name" value="Multidrug resistance protein D"/>
    <property type="match status" value="1"/>
</dbReference>
<feature type="transmembrane region" description="Helical" evidence="8">
    <location>
        <begin position="44"/>
        <end position="63"/>
    </location>
</feature>
<dbReference type="EMBL" id="WHPF01000019">
    <property type="protein sequence ID" value="NNV57810.1"/>
    <property type="molecule type" value="Genomic_DNA"/>
</dbReference>
<dbReference type="Proteomes" id="UP000598971">
    <property type="component" value="Unassembled WGS sequence"/>
</dbReference>
<dbReference type="RefSeq" id="WP_171609758.1">
    <property type="nucleotide sequence ID" value="NZ_WHPF01000019.1"/>
</dbReference>
<dbReference type="GO" id="GO:0042910">
    <property type="term" value="F:xenobiotic transmembrane transporter activity"/>
    <property type="evidence" value="ECO:0007669"/>
    <property type="project" value="InterPro"/>
</dbReference>
<keyword evidence="3" id="KW-0813">Transport</keyword>
<dbReference type="GO" id="GO:1990961">
    <property type="term" value="P:xenobiotic detoxification by transmembrane export across the plasma membrane"/>
    <property type="evidence" value="ECO:0007669"/>
    <property type="project" value="InterPro"/>
</dbReference>
<accession>A0A8J8FGU2</accession>
<feature type="transmembrane region" description="Helical" evidence="8">
    <location>
        <begin position="7"/>
        <end position="24"/>
    </location>
</feature>
<dbReference type="PROSITE" id="PS50850">
    <property type="entry name" value="MFS"/>
    <property type="match status" value="1"/>
</dbReference>
<keyword evidence="4" id="KW-1003">Cell membrane</keyword>
<evidence type="ECO:0000256" key="1">
    <source>
        <dbReference type="ARBA" id="ARBA00004651"/>
    </source>
</evidence>
<evidence type="ECO:0000256" key="6">
    <source>
        <dbReference type="ARBA" id="ARBA00022989"/>
    </source>
</evidence>
<reference evidence="10" key="1">
    <citation type="submission" date="2019-10" db="EMBL/GenBank/DDBJ databases">
        <title>Draft genome sequence of Panacibacter sp. KCS-6.</title>
        <authorList>
            <person name="Yim K.J."/>
        </authorList>
    </citation>
    <scope>NUCLEOTIDE SEQUENCE</scope>
    <source>
        <strain evidence="10">KCS-6</strain>
    </source>
</reference>
<comment type="caution">
    <text evidence="10">The sequence shown here is derived from an EMBL/GenBank/DDBJ whole genome shotgun (WGS) entry which is preliminary data.</text>
</comment>
<dbReference type="FunFam" id="1.20.1720.10:FF:000005">
    <property type="entry name" value="Bcr/CflA family efflux transporter"/>
    <property type="match status" value="1"/>
</dbReference>
<feature type="transmembrane region" description="Helical" evidence="8">
    <location>
        <begin position="343"/>
        <end position="363"/>
    </location>
</feature>
<keyword evidence="5 8" id="KW-0812">Transmembrane</keyword>
<dbReference type="GO" id="GO:0005886">
    <property type="term" value="C:plasma membrane"/>
    <property type="evidence" value="ECO:0007669"/>
    <property type="project" value="UniProtKB-SubCell"/>
</dbReference>
<sequence>MNANNRTIIILILGFLSAIAPFSIDMYLPGFPAIAKDLNTSIETVSYSLSSFFIGVCIGQVLCGPLLDRYGRKRPLYTGMVLYVLATIGCVFTQSVQLLIVLRFLQAVGGCVSMVAPRAIIRDLFPVQESAKIFSYMILILGVSPIIAPTAGSYMVTHYGWHSIFILLTILGVLLIIAVVAGLPESKQPDPDYSLQPATILASFRIVLQQPQFFTYAITGAISSAGLFAYLAGSPYVFMEYFGTSEQAYGGIFALIAAGLITSSQLNNWLLKKYSSQQIVQLTLTIQTLAGMFLFAATALGWLNLYSTIGLIFIYLSCQGFNFPNSSALSMAPFTRHAGSASALMGAIQMGMGALASAAVGLFTPHNAMPLTGIMASCVVLAWILLFFSSRKIGFAAKNVDIEEQALDLIEKY</sequence>
<evidence type="ECO:0000256" key="2">
    <source>
        <dbReference type="ARBA" id="ARBA00006236"/>
    </source>
</evidence>
<gene>
    <name evidence="10" type="ORF">GD597_20245</name>
</gene>
<evidence type="ECO:0000256" key="8">
    <source>
        <dbReference type="SAM" id="Phobius"/>
    </source>
</evidence>
<comment type="similarity">
    <text evidence="2">Belongs to the major facilitator superfamily. Bcr/CmlA family.</text>
</comment>
<dbReference type="PANTHER" id="PTHR23502">
    <property type="entry name" value="MAJOR FACILITATOR SUPERFAMILY"/>
    <property type="match status" value="1"/>
</dbReference>